<dbReference type="PROSITE" id="PS50235">
    <property type="entry name" value="USP_3"/>
    <property type="match status" value="1"/>
</dbReference>
<feature type="compositionally biased region" description="Low complexity" evidence="1">
    <location>
        <begin position="17"/>
        <end position="32"/>
    </location>
</feature>
<evidence type="ECO:0000313" key="4">
    <source>
        <dbReference type="Proteomes" id="UP000799441"/>
    </source>
</evidence>
<dbReference type="GO" id="GO:0005829">
    <property type="term" value="C:cytosol"/>
    <property type="evidence" value="ECO:0007669"/>
    <property type="project" value="TreeGrafter"/>
</dbReference>
<feature type="compositionally biased region" description="Acidic residues" evidence="1">
    <location>
        <begin position="56"/>
        <end position="77"/>
    </location>
</feature>
<dbReference type="GO" id="GO:0016579">
    <property type="term" value="P:protein deubiquitination"/>
    <property type="evidence" value="ECO:0007669"/>
    <property type="project" value="InterPro"/>
</dbReference>
<evidence type="ECO:0000259" key="2">
    <source>
        <dbReference type="PROSITE" id="PS50235"/>
    </source>
</evidence>
<dbReference type="OrthoDB" id="420187at2759"/>
<evidence type="ECO:0000313" key="3">
    <source>
        <dbReference type="EMBL" id="KAF2726031.1"/>
    </source>
</evidence>
<dbReference type="Pfam" id="PF00443">
    <property type="entry name" value="UCH"/>
    <property type="match status" value="1"/>
</dbReference>
<comment type="caution">
    <text evidence="3">The sequence shown here is derived from an EMBL/GenBank/DDBJ whole genome shotgun (WGS) entry which is preliminary data.</text>
</comment>
<dbReference type="GO" id="GO:0004843">
    <property type="term" value="F:cysteine-type deubiquitinase activity"/>
    <property type="evidence" value="ECO:0007669"/>
    <property type="project" value="InterPro"/>
</dbReference>
<organism evidence="3 4">
    <name type="scientific">Polychaeton citri CBS 116435</name>
    <dbReference type="NCBI Taxonomy" id="1314669"/>
    <lineage>
        <taxon>Eukaryota</taxon>
        <taxon>Fungi</taxon>
        <taxon>Dikarya</taxon>
        <taxon>Ascomycota</taxon>
        <taxon>Pezizomycotina</taxon>
        <taxon>Dothideomycetes</taxon>
        <taxon>Dothideomycetidae</taxon>
        <taxon>Capnodiales</taxon>
        <taxon>Capnodiaceae</taxon>
        <taxon>Polychaeton</taxon>
    </lineage>
</organism>
<dbReference type="InterPro" id="IPR038765">
    <property type="entry name" value="Papain-like_cys_pep_sf"/>
</dbReference>
<dbReference type="Gene3D" id="3.90.70.10">
    <property type="entry name" value="Cysteine proteinases"/>
    <property type="match status" value="1"/>
</dbReference>
<accession>A0A9P4UUQ0</accession>
<dbReference type="InterPro" id="IPR050164">
    <property type="entry name" value="Peptidase_C19"/>
</dbReference>
<dbReference type="Proteomes" id="UP000799441">
    <property type="component" value="Unassembled WGS sequence"/>
</dbReference>
<protein>
    <recommendedName>
        <fullName evidence="2">USP domain-containing protein</fullName>
    </recommendedName>
</protein>
<gene>
    <name evidence="3" type="ORF">K431DRAFT_280750</name>
</gene>
<dbReference type="InterPro" id="IPR018200">
    <property type="entry name" value="USP_CS"/>
</dbReference>
<dbReference type="GO" id="GO:0005634">
    <property type="term" value="C:nucleus"/>
    <property type="evidence" value="ECO:0007669"/>
    <property type="project" value="TreeGrafter"/>
</dbReference>
<dbReference type="SUPFAM" id="SSF54001">
    <property type="entry name" value="Cysteine proteinases"/>
    <property type="match status" value="1"/>
</dbReference>
<dbReference type="PROSITE" id="PS00973">
    <property type="entry name" value="USP_2"/>
    <property type="match status" value="1"/>
</dbReference>
<name>A0A9P4UUQ0_9PEZI</name>
<sequence>MEGPPYKRVRLSDDGESLSSSASASTSASNNPPASPVVEALPPEDLGTSLTTAINLDDEDDDNDDNDDDDDDDDDVSDVYAVMDLSYAHTTRLDDRRDNYNLYAWKHLLDSRHYLEIRAFDKLADGLDSHFHATENNTLDEWLQGYLDDIDFFETLAAYAIELLHDAQPVSPNDTSNNAWGEDRVAAQHNALLDLCARFTKVLPHLVETCVRRDSAQTLRSQTQQVPFLHYLHLLSNLISAPPPAIRALASRYDFSADDLVKTATRRFLAISNSIDALVDTFRCLVKHHQRVQGAWEAVRCLLESLYATVMACEANFESIAYPKDSYNRFLHVAIAELLPVISKKHPRAVGINVHNLAIDLSYSILRSHGRLFPDDATELYRAFVKSSSDHLVLPAEVDHEKSLSALTGGDEPQAAELVASAWAVDTCWAWIQSDNGGVVARGIEILGTHLLRLYTADRPDSTVSHRPCIDYLVRFLKGNSVAKYIYTSDLDAEVLSSTFNIIGFLGGTGSLVESDVDLLWEAGSGEDSAHALRSAYIQVLHMLVEQGLLTGELILYLLARYSSASAKALLDCDTKIRLLGSLYDRIQLPDFSVALRLKASISSIELIRQLNMGTPGDANSAMQTFAITQVFQFMDDAYVPFTERMKIYDRVAPSITDQGQQVAADLLLFKTVLERRRLSQDEVAALFTKVSIEDVVGTLESFATGSSNPQASTVYLYFEIAVRLLSLGNSEEDSLTQRLSGALKGQSTQDRSQTLLILRRLTVRPSFKTIVRRIVDTYATLETTSDISRELIDLLSDSVSELSSRRPGLLSNILPSISWQQLVRFAIEGREVASQIATRHVCQLLLHPQAGYALSSNLDAWTHFVGALVENLKKDSNVTLSVLELLSSLLLHDSELNIQASPCKIISEVHLEDAKSADTIDLDILLLGFEVHEHVSVRCAGTSGVKDLLPILRGRAGTNTLLHMYLGRFNDLSELSDLTVQHAIDRLGSSWIAFPRYRQDFVLEKAIRRPTLIQSAILHYHQSFEDLLDTHLGHQAYLFLEQLPIPIDVRNRTCANLEGVIIPVDNPWKAAYAINVLQRNLTDLSDLGALWFQEGFCQRGTKLLVDHIMDSCTDSFSLTQALTVCRKFLQQTSFHAPPGFQERLNALVRDASKIEVVTRSYDLKCITQDVDARGDLELHVDVLSIYDGAPLQSLLSSVESATSDNSPRTAFFRHAVLDAMLRCCGRAKVSLELTNQAISLLSSPKPSSDTSIKEGAVRQLIAAFSDCLRLHKHRELISVTVSDNVVTALLRVIKALIMILKAFKNALELDHLAHFVFEDLLFPTLESGKQALLDENNRKLALELAKAVDCKDLRLVCHINSAILKIGSMYRRNDTEGDHHTPLRPSSTCSGLINKSFTCFLNSLLQQIFANVGLRSFLLNVPLQDHAKQPCLSNIQRLFARMQDSREHYQDAESLLPVLGCERTVQYDAHEKYSQLLDAIESDLPDAESKSTFKRFFTGTQVLQIRTDGCDHVSSTEQEFNSLQLEINGKSSVEESLRDSMTAQRLTGQNQYRCSQCDTDNGRLHNASMRSCPQRVPDNLTLTLKRFAMDDYGQSTKLNGYFEFPEYLDMGNFQLGSAESDVFELVGVIVHSGGLDSGHYWSYVRMRNASKTWLKLDDSYTPAVLDVRHVQNECFGGRREGSMRLDSAYVLFYQRQSSMNELPPTLVEEHINPMLSSLLPPRVRLPADLASSIERENQESFRQLHLTSEDFHGYIQWLVGSITQTEIDTTMRRELARLYVVLASKIYYLPAESWSKTLVKLVVLVASTGFAISEDLVDLLGEPNEEAVIFPRSKASMEYGKSMLNIIMFNNKGVSRREATAFVLKVLQWHKEKQEAVSEGGSPVTDHRSATSRLMDSFIRMRDSLDDFYNQAQWNTFLAFWAEVASMGLEENLLLLLNGFLDWALSAFSLHMRDPDAVRRHRALHRQVSNNLADLSLSPVFALVVGLLEHVDLTQEDAIINSSGPKGCLLTPLQIKPLIWSDKNKSTDELYNWLSQGMQQRKREGMQQETEIAFSDWQRYELGRLVGRLSRPDVHPTISKTMHEWLLNRYRYESESLSRLVVCTMHYLKGTSSDGDAEEELLVTLATEMLQWRGSFTDSIGFWIAAVLSTPKAVLAASYLFVPQWMLAERQHVRNVVSTFFERNFYGTRPALDPESTYDELLAKRGLALCRICQKLPQLMLTKLRTQRPSPKYRVAFEALRQSKQWLDELGALMTEAERAEKLKPEWAPVFDAVLATSNDLAIDMEEIRINIQGQGGVLIVEDDFVKESVEDGYESSAPLSSMDEEILG</sequence>
<feature type="region of interest" description="Disordered" evidence="1">
    <location>
        <begin position="1"/>
        <end position="77"/>
    </location>
</feature>
<dbReference type="InterPro" id="IPR001394">
    <property type="entry name" value="Peptidase_C19_UCH"/>
</dbReference>
<dbReference type="InterPro" id="IPR028889">
    <property type="entry name" value="USP"/>
</dbReference>
<dbReference type="PANTHER" id="PTHR24006">
    <property type="entry name" value="UBIQUITIN CARBOXYL-TERMINAL HYDROLASE"/>
    <property type="match status" value="1"/>
</dbReference>
<reference evidence="3" key="1">
    <citation type="journal article" date="2020" name="Stud. Mycol.">
        <title>101 Dothideomycetes genomes: a test case for predicting lifestyles and emergence of pathogens.</title>
        <authorList>
            <person name="Haridas S."/>
            <person name="Albert R."/>
            <person name="Binder M."/>
            <person name="Bloem J."/>
            <person name="Labutti K."/>
            <person name="Salamov A."/>
            <person name="Andreopoulos B."/>
            <person name="Baker S."/>
            <person name="Barry K."/>
            <person name="Bills G."/>
            <person name="Bluhm B."/>
            <person name="Cannon C."/>
            <person name="Castanera R."/>
            <person name="Culley D."/>
            <person name="Daum C."/>
            <person name="Ezra D."/>
            <person name="Gonzalez J."/>
            <person name="Henrissat B."/>
            <person name="Kuo A."/>
            <person name="Liang C."/>
            <person name="Lipzen A."/>
            <person name="Lutzoni F."/>
            <person name="Magnuson J."/>
            <person name="Mondo S."/>
            <person name="Nolan M."/>
            <person name="Ohm R."/>
            <person name="Pangilinan J."/>
            <person name="Park H.-J."/>
            <person name="Ramirez L."/>
            <person name="Alfaro M."/>
            <person name="Sun H."/>
            <person name="Tritt A."/>
            <person name="Yoshinaga Y."/>
            <person name="Zwiers L.-H."/>
            <person name="Turgeon B."/>
            <person name="Goodwin S."/>
            <person name="Spatafora J."/>
            <person name="Crous P."/>
            <person name="Grigoriev I."/>
        </authorList>
    </citation>
    <scope>NUCLEOTIDE SEQUENCE</scope>
    <source>
        <strain evidence="3">CBS 116435</strain>
    </source>
</reference>
<dbReference type="EMBL" id="MU003766">
    <property type="protein sequence ID" value="KAF2726031.1"/>
    <property type="molecule type" value="Genomic_DNA"/>
</dbReference>
<evidence type="ECO:0000256" key="1">
    <source>
        <dbReference type="SAM" id="MobiDB-lite"/>
    </source>
</evidence>
<proteinExistence type="predicted"/>
<feature type="domain" description="USP" evidence="2">
    <location>
        <begin position="1391"/>
        <end position="1697"/>
    </location>
</feature>
<keyword evidence="4" id="KW-1185">Reference proteome</keyword>